<keyword evidence="1" id="KW-0175">Coiled coil</keyword>
<dbReference type="AlphaFoldDB" id="A0A8S4S7L9"/>
<protein>
    <submittedName>
        <fullName evidence="3">Jg12565 protein</fullName>
    </submittedName>
</protein>
<keyword evidence="4" id="KW-1185">Reference proteome</keyword>
<organism evidence="3 4">
    <name type="scientific">Pararge aegeria aegeria</name>
    <dbReference type="NCBI Taxonomy" id="348720"/>
    <lineage>
        <taxon>Eukaryota</taxon>
        <taxon>Metazoa</taxon>
        <taxon>Ecdysozoa</taxon>
        <taxon>Arthropoda</taxon>
        <taxon>Hexapoda</taxon>
        <taxon>Insecta</taxon>
        <taxon>Pterygota</taxon>
        <taxon>Neoptera</taxon>
        <taxon>Endopterygota</taxon>
        <taxon>Lepidoptera</taxon>
        <taxon>Glossata</taxon>
        <taxon>Ditrysia</taxon>
        <taxon>Papilionoidea</taxon>
        <taxon>Nymphalidae</taxon>
        <taxon>Satyrinae</taxon>
        <taxon>Satyrini</taxon>
        <taxon>Parargina</taxon>
        <taxon>Pararge</taxon>
    </lineage>
</organism>
<sequence>MSSDRSPPASPLPPASTDVAQQAQSAIVFERTGNSMMQHGDSAPDLPSLGLNVTERKKRKHDGLNPSTASYISDMFTSFSRQQEKLFKELKYTIDNLREQNEDLKKSVDTMSSKYDEFLFRISTLESERKQDKIIFQQLEEKIENLERKSRCAGIEIRNIPKSSGETKENIADTVKNLGKVLQIDLIGSDIRDVYRINSKDGSNPIIAELSSVIMKEKIITKVKNFNKSKPKKIMAANAIYNLPTPSSQAELLTYQYVNRKLKEANTCKDTLE</sequence>
<evidence type="ECO:0000313" key="4">
    <source>
        <dbReference type="Proteomes" id="UP000838756"/>
    </source>
</evidence>
<evidence type="ECO:0000256" key="2">
    <source>
        <dbReference type="SAM" id="MobiDB-lite"/>
    </source>
</evidence>
<comment type="caution">
    <text evidence="3">The sequence shown here is derived from an EMBL/GenBank/DDBJ whole genome shotgun (WGS) entry which is preliminary data.</text>
</comment>
<feature type="coiled-coil region" evidence="1">
    <location>
        <begin position="80"/>
        <end position="156"/>
    </location>
</feature>
<name>A0A8S4S7L9_9NEOP</name>
<reference evidence="3" key="1">
    <citation type="submission" date="2022-03" db="EMBL/GenBank/DDBJ databases">
        <authorList>
            <person name="Lindestad O."/>
        </authorList>
    </citation>
    <scope>NUCLEOTIDE SEQUENCE</scope>
</reference>
<accession>A0A8S4S7L9</accession>
<evidence type="ECO:0000256" key="1">
    <source>
        <dbReference type="SAM" id="Coils"/>
    </source>
</evidence>
<dbReference type="OrthoDB" id="7477547at2759"/>
<proteinExistence type="predicted"/>
<evidence type="ECO:0000313" key="3">
    <source>
        <dbReference type="EMBL" id="CAH2258862.1"/>
    </source>
</evidence>
<gene>
    <name evidence="3" type="primary">jg12565</name>
    <name evidence="3" type="ORF">PAEG_LOCUS23450</name>
</gene>
<dbReference type="Proteomes" id="UP000838756">
    <property type="component" value="Unassembled WGS sequence"/>
</dbReference>
<dbReference type="EMBL" id="CAKXAJ010026150">
    <property type="protein sequence ID" value="CAH2258862.1"/>
    <property type="molecule type" value="Genomic_DNA"/>
</dbReference>
<feature type="region of interest" description="Disordered" evidence="2">
    <location>
        <begin position="1"/>
        <end position="49"/>
    </location>
</feature>